<reference evidence="2 3" key="1">
    <citation type="submission" date="2020-11" db="EMBL/GenBank/DDBJ databases">
        <title>P. mediterranea TC4 genome.</title>
        <authorList>
            <person name="Molmeret M."/>
        </authorList>
    </citation>
    <scope>NUCLEOTIDE SEQUENCE [LARGE SCALE GENOMIC DNA]</scope>
    <source>
        <strain evidence="2 3">TC4</strain>
    </source>
</reference>
<evidence type="ECO:0000313" key="3">
    <source>
        <dbReference type="Proteomes" id="UP001194729"/>
    </source>
</evidence>
<keyword evidence="1" id="KW-0812">Transmembrane</keyword>
<gene>
    <name evidence="2" type="ORF">FNJ87_12350</name>
</gene>
<sequence length="151" mass="18514">MRITTSEFRKYAAVIFSATFFGIAPFLVYFYHVAVDRNFDIRWIDYFMLALSFAYMIYMFVFVHLRLAVIKVFDDRIEIRQYLIRKKSIDFKNISVIKESRFWTRMQLRDFEELKIYNSSGKLWFIISEQVYFNYHEIVQIVIEKINDNHH</sequence>
<evidence type="ECO:0008006" key="4">
    <source>
        <dbReference type="Google" id="ProtNLM"/>
    </source>
</evidence>
<keyword evidence="1" id="KW-0472">Membrane</keyword>
<protein>
    <recommendedName>
        <fullName evidence="4">DUF304 domain-containing protein</fullName>
    </recommendedName>
</protein>
<keyword evidence="3" id="KW-1185">Reference proteome</keyword>
<keyword evidence="1" id="KW-1133">Transmembrane helix</keyword>
<evidence type="ECO:0000256" key="1">
    <source>
        <dbReference type="SAM" id="Phobius"/>
    </source>
</evidence>
<organism evidence="2 3">
    <name type="scientific">Nonlabens mediterrranea</name>
    <dbReference type="NCBI Taxonomy" id="1419947"/>
    <lineage>
        <taxon>Bacteria</taxon>
        <taxon>Pseudomonadati</taxon>
        <taxon>Bacteroidota</taxon>
        <taxon>Flavobacteriia</taxon>
        <taxon>Flavobacteriales</taxon>
        <taxon>Flavobacteriaceae</taxon>
        <taxon>Nonlabens</taxon>
    </lineage>
</organism>
<dbReference type="EMBL" id="JADKYU010000648">
    <property type="protein sequence ID" value="MBF4985089.1"/>
    <property type="molecule type" value="Genomic_DNA"/>
</dbReference>
<proteinExistence type="predicted"/>
<feature type="transmembrane region" description="Helical" evidence="1">
    <location>
        <begin position="12"/>
        <end position="31"/>
    </location>
</feature>
<feature type="transmembrane region" description="Helical" evidence="1">
    <location>
        <begin position="43"/>
        <end position="63"/>
    </location>
</feature>
<comment type="caution">
    <text evidence="2">The sequence shown here is derived from an EMBL/GenBank/DDBJ whole genome shotgun (WGS) entry which is preliminary data.</text>
</comment>
<dbReference type="Proteomes" id="UP001194729">
    <property type="component" value="Unassembled WGS sequence"/>
</dbReference>
<accession>A0ABS0A862</accession>
<evidence type="ECO:0000313" key="2">
    <source>
        <dbReference type="EMBL" id="MBF4985089.1"/>
    </source>
</evidence>
<name>A0ABS0A862_9FLAO</name>